<organism evidence="1 2">
    <name type="scientific">Hypholoma sublateritium (strain FD-334 SS-4)</name>
    <dbReference type="NCBI Taxonomy" id="945553"/>
    <lineage>
        <taxon>Eukaryota</taxon>
        <taxon>Fungi</taxon>
        <taxon>Dikarya</taxon>
        <taxon>Basidiomycota</taxon>
        <taxon>Agaricomycotina</taxon>
        <taxon>Agaricomycetes</taxon>
        <taxon>Agaricomycetidae</taxon>
        <taxon>Agaricales</taxon>
        <taxon>Agaricineae</taxon>
        <taxon>Strophariaceae</taxon>
        <taxon>Hypholoma</taxon>
    </lineage>
</organism>
<dbReference type="OMA" id="CTIREPK"/>
<sequence>MASVAGIFINLRRLEGNTGKRILLRSGDPQTHQSVADGCRNAGTIPVEYSDQYVCQGGVNVCTLLRVTRLALLEHCNQMGANALVDEEWECRISGPKPSPNGAYKVDVVYTAGATRSTSADPRKPVHLEKAENIPGLMTIVRRKNE</sequence>
<dbReference type="Proteomes" id="UP000054270">
    <property type="component" value="Unassembled WGS sequence"/>
</dbReference>
<dbReference type="OrthoDB" id="3261081at2759"/>
<proteinExistence type="predicted"/>
<evidence type="ECO:0000313" key="2">
    <source>
        <dbReference type="Proteomes" id="UP000054270"/>
    </source>
</evidence>
<gene>
    <name evidence="1" type="ORF">HYPSUDRAFT_138153</name>
</gene>
<evidence type="ECO:0000313" key="1">
    <source>
        <dbReference type="EMBL" id="KJA23046.1"/>
    </source>
</evidence>
<keyword evidence="2" id="KW-1185">Reference proteome</keyword>
<protein>
    <submittedName>
        <fullName evidence="1">Uncharacterized protein</fullName>
    </submittedName>
</protein>
<dbReference type="AlphaFoldDB" id="A0A0D2P2V4"/>
<dbReference type="EMBL" id="KN817545">
    <property type="protein sequence ID" value="KJA23046.1"/>
    <property type="molecule type" value="Genomic_DNA"/>
</dbReference>
<accession>A0A0D2P2V4</accession>
<dbReference type="STRING" id="945553.A0A0D2P2V4"/>
<name>A0A0D2P2V4_HYPSF</name>
<reference evidence="2" key="1">
    <citation type="submission" date="2014-04" db="EMBL/GenBank/DDBJ databases">
        <title>Evolutionary Origins and Diversification of the Mycorrhizal Mutualists.</title>
        <authorList>
            <consortium name="DOE Joint Genome Institute"/>
            <consortium name="Mycorrhizal Genomics Consortium"/>
            <person name="Kohler A."/>
            <person name="Kuo A."/>
            <person name="Nagy L.G."/>
            <person name="Floudas D."/>
            <person name="Copeland A."/>
            <person name="Barry K.W."/>
            <person name="Cichocki N."/>
            <person name="Veneault-Fourrey C."/>
            <person name="LaButti K."/>
            <person name="Lindquist E.A."/>
            <person name="Lipzen A."/>
            <person name="Lundell T."/>
            <person name="Morin E."/>
            <person name="Murat C."/>
            <person name="Riley R."/>
            <person name="Ohm R."/>
            <person name="Sun H."/>
            <person name="Tunlid A."/>
            <person name="Henrissat B."/>
            <person name="Grigoriev I.V."/>
            <person name="Hibbett D.S."/>
            <person name="Martin F."/>
        </authorList>
    </citation>
    <scope>NUCLEOTIDE SEQUENCE [LARGE SCALE GENOMIC DNA]</scope>
    <source>
        <strain evidence="2">FD-334 SS-4</strain>
    </source>
</reference>